<proteinExistence type="predicted"/>
<sequence>MAIWLVFCTSPNKMASRKKKATNKFKQTRATKNQSSMVNTNEPLGTPIIDATDRAAQPLIEPTTSSDTPSASSTQELDPVQTSIADGSPSNASAATPALAITKSSRKAVAQTQCPLFLPELVLDRSLNWSTRSICQIAGQTRS</sequence>
<evidence type="ECO:0000313" key="2">
    <source>
        <dbReference type="EMBL" id="KAG9693341.1"/>
    </source>
</evidence>
<dbReference type="Proteomes" id="UP000779574">
    <property type="component" value="Unassembled WGS sequence"/>
</dbReference>
<comment type="caution">
    <text evidence="2">The sequence shown here is derived from an EMBL/GenBank/DDBJ whole genome shotgun (WGS) entry which is preliminary data.</text>
</comment>
<accession>A0A9P8ENG6</accession>
<evidence type="ECO:0000313" key="3">
    <source>
        <dbReference type="Proteomes" id="UP000779574"/>
    </source>
</evidence>
<reference evidence="2" key="1">
    <citation type="journal article" date="2021" name="J Fungi (Basel)">
        <title>Virulence traits and population genomics of the black yeast Aureobasidium melanogenum.</title>
        <authorList>
            <person name="Cernosa A."/>
            <person name="Sun X."/>
            <person name="Gostincar C."/>
            <person name="Fang C."/>
            <person name="Gunde-Cimerman N."/>
            <person name="Song Z."/>
        </authorList>
    </citation>
    <scope>NUCLEOTIDE SEQUENCE</scope>
    <source>
        <strain evidence="2">EXF-9911</strain>
    </source>
</reference>
<feature type="compositionally biased region" description="Polar residues" evidence="1">
    <location>
        <begin position="80"/>
        <end position="93"/>
    </location>
</feature>
<reference evidence="2" key="2">
    <citation type="submission" date="2021-08" db="EMBL/GenBank/DDBJ databases">
        <authorList>
            <person name="Gostincar C."/>
            <person name="Sun X."/>
            <person name="Song Z."/>
            <person name="Gunde-Cimerman N."/>
        </authorList>
    </citation>
    <scope>NUCLEOTIDE SEQUENCE</scope>
    <source>
        <strain evidence="2">EXF-9911</strain>
    </source>
</reference>
<dbReference type="EMBL" id="JAHFXF010000197">
    <property type="protein sequence ID" value="KAG9693341.1"/>
    <property type="molecule type" value="Genomic_DNA"/>
</dbReference>
<evidence type="ECO:0000256" key="1">
    <source>
        <dbReference type="SAM" id="MobiDB-lite"/>
    </source>
</evidence>
<gene>
    <name evidence="2" type="ORF">KCU76_g6060</name>
</gene>
<protein>
    <submittedName>
        <fullName evidence="2">Uncharacterized protein</fullName>
    </submittedName>
</protein>
<feature type="compositionally biased region" description="Low complexity" evidence="1">
    <location>
        <begin position="62"/>
        <end position="74"/>
    </location>
</feature>
<feature type="compositionally biased region" description="Basic residues" evidence="1">
    <location>
        <begin position="15"/>
        <end position="29"/>
    </location>
</feature>
<name>A0A9P8ENG6_AURME</name>
<feature type="non-terminal residue" evidence="2">
    <location>
        <position position="143"/>
    </location>
</feature>
<dbReference type="AlphaFoldDB" id="A0A9P8ENG6"/>
<feature type="compositionally biased region" description="Polar residues" evidence="1">
    <location>
        <begin position="30"/>
        <end position="43"/>
    </location>
</feature>
<organism evidence="2 3">
    <name type="scientific">Aureobasidium melanogenum</name>
    <name type="common">Aureobasidium pullulans var. melanogenum</name>
    <dbReference type="NCBI Taxonomy" id="46634"/>
    <lineage>
        <taxon>Eukaryota</taxon>
        <taxon>Fungi</taxon>
        <taxon>Dikarya</taxon>
        <taxon>Ascomycota</taxon>
        <taxon>Pezizomycotina</taxon>
        <taxon>Dothideomycetes</taxon>
        <taxon>Dothideomycetidae</taxon>
        <taxon>Dothideales</taxon>
        <taxon>Saccotheciaceae</taxon>
        <taxon>Aureobasidium</taxon>
    </lineage>
</organism>
<feature type="region of interest" description="Disordered" evidence="1">
    <location>
        <begin position="15"/>
        <end position="93"/>
    </location>
</feature>